<dbReference type="GO" id="GO:0005576">
    <property type="term" value="C:extracellular region"/>
    <property type="evidence" value="ECO:0007669"/>
    <property type="project" value="UniProtKB-SubCell"/>
</dbReference>
<organism evidence="7 8">
    <name type="scientific">Octopus vulgaris</name>
    <name type="common">Common octopus</name>
    <dbReference type="NCBI Taxonomy" id="6645"/>
    <lineage>
        <taxon>Eukaryota</taxon>
        <taxon>Metazoa</taxon>
        <taxon>Spiralia</taxon>
        <taxon>Lophotrochozoa</taxon>
        <taxon>Mollusca</taxon>
        <taxon>Cephalopoda</taxon>
        <taxon>Coleoidea</taxon>
        <taxon>Octopodiformes</taxon>
        <taxon>Octopoda</taxon>
        <taxon>Incirrata</taxon>
        <taxon>Octopodidae</taxon>
        <taxon>Octopus</taxon>
    </lineage>
</organism>
<protein>
    <recommendedName>
        <fullName evidence="9">Gamma-interferon-inducible lysosomal thiol reductase</fullName>
    </recommendedName>
</protein>
<evidence type="ECO:0008006" key="9">
    <source>
        <dbReference type="Google" id="ProtNLM"/>
    </source>
</evidence>
<dbReference type="PANTHER" id="PTHR13234">
    <property type="entry name" value="GAMMA-INTERFERON INDUCIBLE LYSOSOMAL THIOL REDUCTASE GILT"/>
    <property type="match status" value="1"/>
</dbReference>
<feature type="chain" id="PRO_5041327401" description="Gamma-interferon-inducible lysosomal thiol reductase" evidence="6">
    <location>
        <begin position="25"/>
        <end position="253"/>
    </location>
</feature>
<dbReference type="InterPro" id="IPR004911">
    <property type="entry name" value="Interferon-induced_GILT"/>
</dbReference>
<dbReference type="EMBL" id="OX597820">
    <property type="protein sequence ID" value="CAI9726179.1"/>
    <property type="molecule type" value="Genomic_DNA"/>
</dbReference>
<evidence type="ECO:0000313" key="8">
    <source>
        <dbReference type="Proteomes" id="UP001162480"/>
    </source>
</evidence>
<gene>
    <name evidence="7" type="ORF">OCTVUL_1B008098</name>
</gene>
<evidence type="ECO:0000256" key="5">
    <source>
        <dbReference type="ARBA" id="ARBA00023180"/>
    </source>
</evidence>
<evidence type="ECO:0000256" key="2">
    <source>
        <dbReference type="ARBA" id="ARBA00005679"/>
    </source>
</evidence>
<dbReference type="GO" id="GO:0016671">
    <property type="term" value="F:oxidoreductase activity, acting on a sulfur group of donors, disulfide as acceptor"/>
    <property type="evidence" value="ECO:0007669"/>
    <property type="project" value="InterPro"/>
</dbReference>
<evidence type="ECO:0000256" key="6">
    <source>
        <dbReference type="SAM" id="SignalP"/>
    </source>
</evidence>
<dbReference type="Pfam" id="PF03227">
    <property type="entry name" value="GILT"/>
    <property type="match status" value="1"/>
</dbReference>
<keyword evidence="4 6" id="KW-0732">Signal</keyword>
<feature type="signal peptide" evidence="6">
    <location>
        <begin position="1"/>
        <end position="24"/>
    </location>
</feature>
<evidence type="ECO:0000256" key="4">
    <source>
        <dbReference type="ARBA" id="ARBA00022729"/>
    </source>
</evidence>
<keyword evidence="8" id="KW-1185">Reference proteome</keyword>
<dbReference type="AlphaFoldDB" id="A0AA36B2L4"/>
<name>A0AA36B2L4_OCTVU</name>
<comment type="similarity">
    <text evidence="2">Belongs to the GILT family.</text>
</comment>
<comment type="subcellular location">
    <subcellularLocation>
        <location evidence="1">Secreted</location>
    </subcellularLocation>
</comment>
<dbReference type="Proteomes" id="UP001162480">
    <property type="component" value="Chromosome 7"/>
</dbReference>
<evidence type="ECO:0000256" key="1">
    <source>
        <dbReference type="ARBA" id="ARBA00004613"/>
    </source>
</evidence>
<keyword evidence="3" id="KW-0964">Secreted</keyword>
<reference evidence="7" key="1">
    <citation type="submission" date="2023-08" db="EMBL/GenBank/DDBJ databases">
        <authorList>
            <person name="Alioto T."/>
            <person name="Alioto T."/>
            <person name="Gomez Garrido J."/>
        </authorList>
    </citation>
    <scope>NUCLEOTIDE SEQUENCE</scope>
</reference>
<dbReference type="PANTHER" id="PTHR13234:SF8">
    <property type="entry name" value="GAMMA-INTERFERON-INDUCIBLE LYSOSOMAL THIOL REDUCTASE"/>
    <property type="match status" value="1"/>
</dbReference>
<evidence type="ECO:0000256" key="3">
    <source>
        <dbReference type="ARBA" id="ARBA00022525"/>
    </source>
</evidence>
<evidence type="ECO:0000313" key="7">
    <source>
        <dbReference type="EMBL" id="CAI9726179.1"/>
    </source>
</evidence>
<accession>A0AA36B2L4</accession>
<sequence length="253" mass="28834">MAFLPLNMMIAFISLIMLAGNLMSETFPTDCNVPPSVWCSSQEIADKCKVLNQCVAWKSRNQLVNFTLYYEALCPDCQNFIIKQLFPTFIKLKSIINLGLVPYGNAYEQKDGKSWKFTCQHGAEECSVNILETCAIHVLEDPNIYVKFIYDLETCMFKIQKPEKCVKMVMKHISKRDNLIACANGTTGIYLEHQMALKTNALPLPPMYVPWVTLNGVHSEHIQRKAENNLTDLICETYQGKDKEKYCPGRVIS</sequence>
<keyword evidence="5" id="KW-0325">Glycoprotein</keyword>
<proteinExistence type="inferred from homology"/>